<reference evidence="4 5" key="1">
    <citation type="submission" date="2016-10" db="EMBL/GenBank/DDBJ databases">
        <authorList>
            <person name="de Groot N.N."/>
        </authorList>
    </citation>
    <scope>NUCLEOTIDE SEQUENCE [LARGE SCALE GENOMIC DNA]</scope>
    <source>
        <strain evidence="4 5">CGMCC 1.5337</strain>
    </source>
</reference>
<feature type="domain" description="DUF7345" evidence="3">
    <location>
        <begin position="63"/>
        <end position="192"/>
    </location>
</feature>
<dbReference type="OrthoDB" id="147932at2157"/>
<dbReference type="InterPro" id="IPR055769">
    <property type="entry name" value="DUF7345"/>
</dbReference>
<evidence type="ECO:0008006" key="6">
    <source>
        <dbReference type="Google" id="ProtNLM"/>
    </source>
</evidence>
<evidence type="ECO:0000313" key="4">
    <source>
        <dbReference type="EMBL" id="SEW20011.1"/>
    </source>
</evidence>
<evidence type="ECO:0000313" key="5">
    <source>
        <dbReference type="Proteomes" id="UP000198518"/>
    </source>
</evidence>
<feature type="compositionally biased region" description="Low complexity" evidence="1">
    <location>
        <begin position="293"/>
        <end position="319"/>
    </location>
</feature>
<accession>A0A1I0PZG5</accession>
<protein>
    <recommendedName>
        <fullName evidence="6">IclR helix-turn-helix domain-containing protein</fullName>
    </recommendedName>
</protein>
<dbReference type="Proteomes" id="UP000198518">
    <property type="component" value="Unassembled WGS sequence"/>
</dbReference>
<feature type="domain" description="DUF7343" evidence="2">
    <location>
        <begin position="324"/>
        <end position="385"/>
    </location>
</feature>
<sequence>MRQAALLVALACLVVAPLAGAGAVGQAVAPSAGAPATPATVADSPEPQLQDRALEEEGVHFAVQLEEDGDARWNVSATYHLETENDTAAFDRLAAAFKAGETDGDFSVDVFRAAAPEVSDRVDRSMEVTDARRTATTVDHGNNSTGVLSLQFTWTDFAAVNNETLAVDGFSGGWFGDLRDGQTLSIRQPDGYGTENVSPETNVVGGAYQWEGPKTFERGQPSLVFTTGPTIGGDDFPVVAVGGLLAVVGVVVVWRYLRRDGEPASDGEPDSKVPNPERETEREPKPSTDPVDESAASTSGGSAAGADADGSDTESAAGGVDPELLSDEERVERLLAENGGRMKQSKIVEETRWSTAKVSQLLSSMDEADRVEKLRIGRENLISLPGEGFEDE</sequence>
<dbReference type="Pfam" id="PF24034">
    <property type="entry name" value="DUF7343"/>
    <property type="match status" value="1"/>
</dbReference>
<evidence type="ECO:0000259" key="3">
    <source>
        <dbReference type="Pfam" id="PF24036"/>
    </source>
</evidence>
<evidence type="ECO:0000259" key="2">
    <source>
        <dbReference type="Pfam" id="PF24034"/>
    </source>
</evidence>
<feature type="compositionally biased region" description="Basic and acidic residues" evidence="1">
    <location>
        <begin position="269"/>
        <end position="286"/>
    </location>
</feature>
<keyword evidence="5" id="KW-1185">Reference proteome</keyword>
<dbReference type="Pfam" id="PF24036">
    <property type="entry name" value="DUF7345"/>
    <property type="match status" value="1"/>
</dbReference>
<gene>
    <name evidence="4" type="ORF">SAMN04487945_2125</name>
</gene>
<feature type="region of interest" description="Disordered" evidence="1">
    <location>
        <begin position="261"/>
        <end position="343"/>
    </location>
</feature>
<organism evidence="4 5">
    <name type="scientific">Halobacterium jilantaiense</name>
    <dbReference type="NCBI Taxonomy" id="355548"/>
    <lineage>
        <taxon>Archaea</taxon>
        <taxon>Methanobacteriati</taxon>
        <taxon>Methanobacteriota</taxon>
        <taxon>Stenosarchaea group</taxon>
        <taxon>Halobacteria</taxon>
        <taxon>Halobacteriales</taxon>
        <taxon>Halobacteriaceae</taxon>
        <taxon>Halobacterium</taxon>
    </lineage>
</organism>
<dbReference type="EMBL" id="FOJA01000001">
    <property type="protein sequence ID" value="SEW20011.1"/>
    <property type="molecule type" value="Genomic_DNA"/>
</dbReference>
<name>A0A1I0PZG5_9EURY</name>
<dbReference type="RefSeq" id="WP_089669364.1">
    <property type="nucleotide sequence ID" value="NZ_FOJA01000001.1"/>
</dbReference>
<evidence type="ECO:0000256" key="1">
    <source>
        <dbReference type="SAM" id="MobiDB-lite"/>
    </source>
</evidence>
<proteinExistence type="predicted"/>
<dbReference type="InterPro" id="IPR055767">
    <property type="entry name" value="DUF7343"/>
</dbReference>
<dbReference type="STRING" id="355548.SAMN04487945_2125"/>
<dbReference type="AlphaFoldDB" id="A0A1I0PZG5"/>